<keyword evidence="12" id="KW-1185">Reference proteome</keyword>
<dbReference type="Proteomes" id="UP000244571">
    <property type="component" value="Chromosome"/>
</dbReference>
<dbReference type="InterPro" id="IPR036097">
    <property type="entry name" value="HisK_dim/P_sf"/>
</dbReference>
<dbReference type="InterPro" id="IPR052162">
    <property type="entry name" value="Sensor_kinase/Photoreceptor"/>
</dbReference>
<keyword evidence="4" id="KW-0808">Transferase</keyword>
<dbReference type="PROSITE" id="PS50113">
    <property type="entry name" value="PAC"/>
    <property type="match status" value="3"/>
</dbReference>
<dbReference type="EMBL" id="CP028901">
    <property type="protein sequence ID" value="AWB32768.1"/>
    <property type="molecule type" value="Genomic_DNA"/>
</dbReference>
<feature type="domain" description="Histidine kinase" evidence="7">
    <location>
        <begin position="958"/>
        <end position="1181"/>
    </location>
</feature>
<dbReference type="InterPro" id="IPR001789">
    <property type="entry name" value="Sig_transdc_resp-reg_receiver"/>
</dbReference>
<gene>
    <name evidence="11" type="ORF">DBV39_02480</name>
</gene>
<evidence type="ECO:0000259" key="7">
    <source>
        <dbReference type="PROSITE" id="PS50109"/>
    </source>
</evidence>
<evidence type="ECO:0000256" key="6">
    <source>
        <dbReference type="PROSITE-ProRule" id="PRU00169"/>
    </source>
</evidence>
<dbReference type="PANTHER" id="PTHR43304">
    <property type="entry name" value="PHYTOCHROME-LIKE PROTEIN CPH1"/>
    <property type="match status" value="1"/>
</dbReference>
<dbReference type="SUPFAM" id="SSF47384">
    <property type="entry name" value="Homodimeric domain of signal transducing histidine kinase"/>
    <property type="match status" value="1"/>
</dbReference>
<dbReference type="PANTHER" id="PTHR43304:SF1">
    <property type="entry name" value="PAC DOMAIN-CONTAINING PROTEIN"/>
    <property type="match status" value="1"/>
</dbReference>
<evidence type="ECO:0000259" key="9">
    <source>
        <dbReference type="PROSITE" id="PS50112"/>
    </source>
</evidence>
<feature type="domain" description="PAC" evidence="10">
    <location>
        <begin position="893"/>
        <end position="945"/>
    </location>
</feature>
<sequence>MNKVPGLSRDAFEAYELLTVPVWVFARDSLRVLAVNQAALTWLGYERETLLQMTVLDIRPATERARFLASIRGFEGSNIDAGIWTIIAGSGAQFRVEFGWTKVLFDEQEAIVASIRDMTHIFQERATSLSLSSSLASMRERMVLHEEQFRRLFESVPGKMLALLPDGFVITGVTDEYAKAVSRTREDLIGRQLFDAFPDDPDEPEADGSRNLQASLNRVMTLHVTDVMNIQRYPVLMPDGHFEERYWLSLNKPVLDDAGKLLFIIHRVEDVTGLLRTADAQSKAAGIENGLAMASGQPGGYAPVAEMSAALTALQNREARLRAAESLLELGVWEFDLASERFSWSPRVFDVYGLATEQLPVSLDGYVANVHPDDREQMLARYREFERERAPSLVFEHRIVRANGSVAYVRGVGARHAIEGREVILGYVQDITEIKHAEHQLFEAARLQRRAGYMARLGTWQLELNPQRIVWSAETAAMHDEPEGTSPSLEESIKYYAPQYRDLVKEMVDACVSKGKPFDEVLQLTTSKGRCIWVRAIGEPVYGSHGQVVAAEGAFQDISEFIAARDLSEDLSRRLRQTLERISDAFFLLDDQWRFTFLNNQAEVVLHRPREELLGRIVWQEFPAAVGTTFQTEYEKAVRENTTVRFLAFYQTLAKWFEVAAYPTDEGLAVYFRDVTQQRARDEQLLLLESAVSRQNDILLITRAEPIDSDAGPEIVYVNDAFVRRTGYSREEAIGKTPRILQGPRTQRAELDRIRQALENWQPVRAELINYTRSGEEFWIELDIVPLADASGWFTHWVAIERDITDRKLAQQALQLSEERFRLVARATGNAVWELDIETGNQWWSEGLTEIFGHKPGSVQDLRDVWNINIHPDDKARLLAGLARLLTQDADSFTEQYRFRRADGTWARVQDSAFVIKDESGAPVRVLGSVNDISERLQLEERLHQAQKMEAVGQLTGGVAHDFNNLLTVILGNAETLTQTLEYSPRLYTAASMIVDAAGRGAELTSRLLAFSRRQPLEPRSVNVRNLILGMEDLFRRTLPETINIEIVCGGGLWSAEVDPAQIESALLNLVLNARDAMPDGGCLTIEAVNAQLDDDYVANELDIVAGQYVMIIVTDTGHGIAPEHLGRVFEPFFTTKSPGKGTGLGLSMVFGFVKQSGGHIRVYSEVSEGTSFKLYFPRSYRPSETERAGSSRRIMARGSETILLVEDDALVRAHVLAQLRSLGYRVLEAVDGPSAFEILKQHADIDLLFTDVVMPGGMGGKELAQIAQAMLPGLKVLFTSGYTQNSIVHNGRLDQGVELLTKPYRRDQLASRIRSVLDS</sequence>
<evidence type="ECO:0000256" key="2">
    <source>
        <dbReference type="ARBA" id="ARBA00012438"/>
    </source>
</evidence>
<dbReference type="GO" id="GO:0000155">
    <property type="term" value="F:phosphorelay sensor kinase activity"/>
    <property type="evidence" value="ECO:0007669"/>
    <property type="project" value="InterPro"/>
</dbReference>
<name>A0A2R4XG32_9BURK</name>
<evidence type="ECO:0000259" key="8">
    <source>
        <dbReference type="PROSITE" id="PS50110"/>
    </source>
</evidence>
<feature type="domain" description="PAC" evidence="10">
    <location>
        <begin position="393"/>
        <end position="443"/>
    </location>
</feature>
<feature type="domain" description="PAS" evidence="9">
    <location>
        <begin position="145"/>
        <end position="194"/>
    </location>
</feature>
<dbReference type="InterPro" id="IPR000700">
    <property type="entry name" value="PAS-assoc_C"/>
</dbReference>
<dbReference type="InterPro" id="IPR036890">
    <property type="entry name" value="HATPase_C_sf"/>
</dbReference>
<dbReference type="PROSITE" id="PS50110">
    <property type="entry name" value="RESPONSE_REGULATORY"/>
    <property type="match status" value="1"/>
</dbReference>
<evidence type="ECO:0000259" key="10">
    <source>
        <dbReference type="PROSITE" id="PS50113"/>
    </source>
</evidence>
<dbReference type="KEGG" id="boz:DBV39_02480"/>
<dbReference type="PROSITE" id="PS50109">
    <property type="entry name" value="HIS_KIN"/>
    <property type="match status" value="1"/>
</dbReference>
<dbReference type="SMART" id="SM00388">
    <property type="entry name" value="HisKA"/>
    <property type="match status" value="1"/>
</dbReference>
<keyword evidence="5" id="KW-0418">Kinase</keyword>
<feature type="domain" description="PAS" evidence="9">
    <location>
        <begin position="817"/>
        <end position="889"/>
    </location>
</feature>
<dbReference type="SUPFAM" id="SSF55874">
    <property type="entry name" value="ATPase domain of HSP90 chaperone/DNA topoisomerase II/histidine kinase"/>
    <property type="match status" value="1"/>
</dbReference>
<dbReference type="EC" id="2.7.13.3" evidence="2"/>
<evidence type="ECO:0000313" key="12">
    <source>
        <dbReference type="Proteomes" id="UP000244571"/>
    </source>
</evidence>
<feature type="modified residue" description="4-aspartylphosphate" evidence="6">
    <location>
        <position position="1252"/>
    </location>
</feature>
<dbReference type="InterPro" id="IPR003661">
    <property type="entry name" value="HisK_dim/P_dom"/>
</dbReference>
<organism evidence="11 12">
    <name type="scientific">Orrella marina</name>
    <dbReference type="NCBI Taxonomy" id="2163011"/>
    <lineage>
        <taxon>Bacteria</taxon>
        <taxon>Pseudomonadati</taxon>
        <taxon>Pseudomonadota</taxon>
        <taxon>Betaproteobacteria</taxon>
        <taxon>Burkholderiales</taxon>
        <taxon>Alcaligenaceae</taxon>
        <taxon>Orrella</taxon>
    </lineage>
</organism>
<dbReference type="PROSITE" id="PS50112">
    <property type="entry name" value="PAS"/>
    <property type="match status" value="4"/>
</dbReference>
<dbReference type="InterPro" id="IPR011006">
    <property type="entry name" value="CheY-like_superfamily"/>
</dbReference>
<dbReference type="SMART" id="SM00448">
    <property type="entry name" value="REC"/>
    <property type="match status" value="1"/>
</dbReference>
<dbReference type="InterPro" id="IPR003594">
    <property type="entry name" value="HATPase_dom"/>
</dbReference>
<feature type="domain" description="PAS" evidence="9">
    <location>
        <begin position="571"/>
        <end position="616"/>
    </location>
</feature>
<dbReference type="SMART" id="SM00387">
    <property type="entry name" value="HATPase_c"/>
    <property type="match status" value="1"/>
</dbReference>
<dbReference type="InterPro" id="IPR013656">
    <property type="entry name" value="PAS_4"/>
</dbReference>
<dbReference type="InterPro" id="IPR005467">
    <property type="entry name" value="His_kinase_dom"/>
</dbReference>
<dbReference type="Gene3D" id="1.10.287.130">
    <property type="match status" value="1"/>
</dbReference>
<dbReference type="PRINTS" id="PR00344">
    <property type="entry name" value="BCTRLSENSOR"/>
</dbReference>
<dbReference type="InterPro" id="IPR004358">
    <property type="entry name" value="Sig_transdc_His_kin-like_C"/>
</dbReference>
<dbReference type="Pfam" id="PF00072">
    <property type="entry name" value="Response_reg"/>
    <property type="match status" value="1"/>
</dbReference>
<dbReference type="Pfam" id="PF08448">
    <property type="entry name" value="PAS_4"/>
    <property type="match status" value="1"/>
</dbReference>
<dbReference type="InterPro" id="IPR000014">
    <property type="entry name" value="PAS"/>
</dbReference>
<dbReference type="SMART" id="SM00086">
    <property type="entry name" value="PAC"/>
    <property type="match status" value="5"/>
</dbReference>
<dbReference type="NCBIfam" id="TIGR00229">
    <property type="entry name" value="sensory_box"/>
    <property type="match status" value="3"/>
</dbReference>
<dbReference type="InterPro" id="IPR001610">
    <property type="entry name" value="PAC"/>
</dbReference>
<feature type="domain" description="Response regulatory" evidence="8">
    <location>
        <begin position="1202"/>
        <end position="1318"/>
    </location>
</feature>
<dbReference type="SMART" id="SM00091">
    <property type="entry name" value="PAS"/>
    <property type="match status" value="6"/>
</dbReference>
<dbReference type="RefSeq" id="WP_108620209.1">
    <property type="nucleotide sequence ID" value="NZ_CP028901.1"/>
</dbReference>
<evidence type="ECO:0000256" key="3">
    <source>
        <dbReference type="ARBA" id="ARBA00022553"/>
    </source>
</evidence>
<evidence type="ECO:0000256" key="5">
    <source>
        <dbReference type="ARBA" id="ARBA00022777"/>
    </source>
</evidence>
<dbReference type="CDD" id="cd18161">
    <property type="entry name" value="REC_hyHK_blue-like"/>
    <property type="match status" value="1"/>
</dbReference>
<feature type="domain" description="PAS" evidence="9">
    <location>
        <begin position="707"/>
        <end position="761"/>
    </location>
</feature>
<comment type="catalytic activity">
    <reaction evidence="1">
        <text>ATP + protein L-histidine = ADP + protein N-phospho-L-histidine.</text>
        <dbReference type="EC" id="2.7.13.3"/>
    </reaction>
</comment>
<evidence type="ECO:0000313" key="11">
    <source>
        <dbReference type="EMBL" id="AWB32768.1"/>
    </source>
</evidence>
<dbReference type="SUPFAM" id="SSF52172">
    <property type="entry name" value="CheY-like"/>
    <property type="match status" value="1"/>
</dbReference>
<protein>
    <recommendedName>
        <fullName evidence="2">histidine kinase</fullName>
        <ecNumber evidence="2">2.7.13.3</ecNumber>
    </recommendedName>
</protein>
<dbReference type="SUPFAM" id="SSF55785">
    <property type="entry name" value="PYP-like sensor domain (PAS domain)"/>
    <property type="match status" value="7"/>
</dbReference>
<dbReference type="Pfam" id="PF08447">
    <property type="entry name" value="PAS_3"/>
    <property type="match status" value="3"/>
</dbReference>
<dbReference type="OrthoDB" id="9146564at2"/>
<dbReference type="Gene3D" id="3.30.565.10">
    <property type="entry name" value="Histidine kinase-like ATPase, C-terminal domain"/>
    <property type="match status" value="1"/>
</dbReference>
<dbReference type="Pfam" id="PF00512">
    <property type="entry name" value="HisKA"/>
    <property type="match status" value="1"/>
</dbReference>
<evidence type="ECO:0000256" key="4">
    <source>
        <dbReference type="ARBA" id="ARBA00022679"/>
    </source>
</evidence>
<dbReference type="Gene3D" id="3.30.450.20">
    <property type="entry name" value="PAS domain"/>
    <property type="match status" value="7"/>
</dbReference>
<accession>A0A2R4XG32</accession>
<evidence type="ECO:0000256" key="1">
    <source>
        <dbReference type="ARBA" id="ARBA00000085"/>
    </source>
</evidence>
<reference evidence="11 12" key="1">
    <citation type="submission" date="2018-04" db="EMBL/GenBank/DDBJ databases">
        <title>Bordetella sp. HZ20 isolated from seawater.</title>
        <authorList>
            <person name="Sun C."/>
        </authorList>
    </citation>
    <scope>NUCLEOTIDE SEQUENCE [LARGE SCALE GENOMIC DNA]</scope>
    <source>
        <strain evidence="11 12">HZ20</strain>
    </source>
</reference>
<dbReference type="InterPro" id="IPR035965">
    <property type="entry name" value="PAS-like_dom_sf"/>
</dbReference>
<dbReference type="CDD" id="cd00082">
    <property type="entry name" value="HisKA"/>
    <property type="match status" value="1"/>
</dbReference>
<dbReference type="Pfam" id="PF02518">
    <property type="entry name" value="HATPase_c"/>
    <property type="match status" value="1"/>
</dbReference>
<dbReference type="CDD" id="cd00130">
    <property type="entry name" value="PAS"/>
    <property type="match status" value="5"/>
</dbReference>
<dbReference type="Gene3D" id="3.40.50.2300">
    <property type="match status" value="1"/>
</dbReference>
<proteinExistence type="predicted"/>
<keyword evidence="3 6" id="KW-0597">Phosphoprotein</keyword>
<feature type="domain" description="PAC" evidence="10">
    <location>
        <begin position="762"/>
        <end position="816"/>
    </location>
</feature>
<dbReference type="Pfam" id="PF13426">
    <property type="entry name" value="PAS_9"/>
    <property type="match status" value="2"/>
</dbReference>
<dbReference type="InterPro" id="IPR013655">
    <property type="entry name" value="PAS_fold_3"/>
</dbReference>